<dbReference type="GO" id="GO:0016579">
    <property type="term" value="P:protein deubiquitination"/>
    <property type="evidence" value="ECO:0007669"/>
    <property type="project" value="InterPro"/>
</dbReference>
<dbReference type="AlphaFoldDB" id="A0A1C1CQB1"/>
<gene>
    <name evidence="10" type="ORF">CLCR_06661</name>
</gene>
<feature type="region of interest" description="Disordered" evidence="8">
    <location>
        <begin position="1"/>
        <end position="47"/>
    </location>
</feature>
<feature type="compositionally biased region" description="Polar residues" evidence="8">
    <location>
        <begin position="647"/>
        <end position="670"/>
    </location>
</feature>
<feature type="compositionally biased region" description="Polar residues" evidence="8">
    <location>
        <begin position="716"/>
        <end position="744"/>
    </location>
</feature>
<feature type="compositionally biased region" description="Basic residues" evidence="8">
    <location>
        <begin position="745"/>
        <end position="761"/>
    </location>
</feature>
<dbReference type="STRING" id="86049.A0A1C1CQB1"/>
<comment type="caution">
    <text evidence="10">The sequence shown here is derived from an EMBL/GenBank/DDBJ whole genome shotgun (WGS) entry which is preliminary data.</text>
</comment>
<organism evidence="10 11">
    <name type="scientific">Cladophialophora carrionii</name>
    <dbReference type="NCBI Taxonomy" id="86049"/>
    <lineage>
        <taxon>Eukaryota</taxon>
        <taxon>Fungi</taxon>
        <taxon>Dikarya</taxon>
        <taxon>Ascomycota</taxon>
        <taxon>Pezizomycotina</taxon>
        <taxon>Eurotiomycetes</taxon>
        <taxon>Chaetothyriomycetidae</taxon>
        <taxon>Chaetothyriales</taxon>
        <taxon>Herpotrichiellaceae</taxon>
        <taxon>Cladophialophora</taxon>
    </lineage>
</organism>
<keyword evidence="4" id="KW-0645">Protease</keyword>
<feature type="compositionally biased region" description="Basic and acidic residues" evidence="8">
    <location>
        <begin position="19"/>
        <end position="35"/>
    </location>
</feature>
<keyword evidence="6 10" id="KW-0378">Hydrolase</keyword>
<feature type="domain" description="USP" evidence="9">
    <location>
        <begin position="135"/>
        <end position="553"/>
    </location>
</feature>
<dbReference type="InterPro" id="IPR001394">
    <property type="entry name" value="Peptidase_C19_UCH"/>
</dbReference>
<dbReference type="PANTHER" id="PTHR24006:SF722">
    <property type="entry name" value="UBIQUITIN CARBOXYL-TERMINAL HYDROLASE 48"/>
    <property type="match status" value="1"/>
</dbReference>
<dbReference type="EC" id="3.4.19.12" evidence="3"/>
<dbReference type="SUPFAM" id="SSF54001">
    <property type="entry name" value="Cysteine proteinases"/>
    <property type="match status" value="1"/>
</dbReference>
<dbReference type="GO" id="GO:0004843">
    <property type="term" value="F:cysteine-type deubiquitinase activity"/>
    <property type="evidence" value="ECO:0007669"/>
    <property type="project" value="UniProtKB-EC"/>
</dbReference>
<comment type="catalytic activity">
    <reaction evidence="1">
        <text>Thiol-dependent hydrolysis of ester, thioester, amide, peptide and isopeptide bonds formed by the C-terminal Gly of ubiquitin (a 76-residue protein attached to proteins as an intracellular targeting signal).</text>
        <dbReference type="EC" id="3.4.19.12"/>
    </reaction>
</comment>
<name>A0A1C1CQB1_9EURO</name>
<accession>A0A1C1CQB1</accession>
<dbReference type="Gene3D" id="3.90.70.10">
    <property type="entry name" value="Cysteine proteinases"/>
    <property type="match status" value="2"/>
</dbReference>
<dbReference type="PANTHER" id="PTHR24006">
    <property type="entry name" value="UBIQUITIN CARBOXYL-TERMINAL HYDROLASE"/>
    <property type="match status" value="1"/>
</dbReference>
<dbReference type="InterPro" id="IPR028889">
    <property type="entry name" value="USP"/>
</dbReference>
<keyword evidence="7" id="KW-0788">Thiol protease</keyword>
<keyword evidence="5" id="KW-0833">Ubl conjugation pathway</keyword>
<dbReference type="EMBL" id="LGRB01000010">
    <property type="protein sequence ID" value="OCT50678.1"/>
    <property type="molecule type" value="Genomic_DNA"/>
</dbReference>
<evidence type="ECO:0000313" key="10">
    <source>
        <dbReference type="EMBL" id="OCT50678.1"/>
    </source>
</evidence>
<evidence type="ECO:0000313" key="11">
    <source>
        <dbReference type="Proteomes" id="UP000094526"/>
    </source>
</evidence>
<dbReference type="PROSITE" id="PS50235">
    <property type="entry name" value="USP_3"/>
    <property type="match status" value="1"/>
</dbReference>
<evidence type="ECO:0000256" key="7">
    <source>
        <dbReference type="ARBA" id="ARBA00022807"/>
    </source>
</evidence>
<comment type="similarity">
    <text evidence="2">Belongs to the peptidase C19 family.</text>
</comment>
<evidence type="ECO:0000256" key="6">
    <source>
        <dbReference type="ARBA" id="ARBA00022801"/>
    </source>
</evidence>
<protein>
    <recommendedName>
        <fullName evidence="3">ubiquitinyl hydrolase 1</fullName>
        <ecNumber evidence="3">3.4.19.12</ecNumber>
    </recommendedName>
</protein>
<sequence length="774" mass="85977">MESGVRRFLSKREGKRNRGRGEHQHLPHPLSRKEFSTSSPELVPRPVNPSSAQDFYGLFDANVPPATSLEEPKIRTIRDRLLKGKGVLVRDAQILWTLRSLSTGGDVNSAYELLLAMSDASEGIVRPYDPYTKMLGAQNRQGVTCFLDATLFSMFSRLDSFEAMLYNTFDDLPRNKLAFLLRLWVNLLRSGKLITTDITKVVQETLAECGWAEAKELHQQDASEAFTFITGKLELPLLTLKMDIYHTGKEDTADDHKFINERLLEVAIPSDPTGERKEITLEECLEDYFNNRIEVRRYLERRSTINSMRKASAIHVETVELDGDQSPITPLSPSPSYASPIRPAIGRTRAPSIIQERYIPLRNESGYSSLAPIDSNDSVARSRAGSVRKEVMMPAWQFFSLIPWYTDNAPTNDAQVAAHFSTKRPILGLCLKRYSYTPEGRAIRLGTQIDIPVEIAVPHFIQDDKIEETHGLNSNFKLSLQAVVCHRGDSVDSGHYVALVRGTATPGSPNREYSHTTKVWMRFDDLAPHRITVIDIETALKEETPYLLFYQIVPIEGDPGSITSGEDTLATVHERNASVSEVSDISILGDNQSISGRPSFEVTVREEPRGRSPTETRRASVISFQDPPPAYTNGTAGATLAVPNNGDGDQTGTPRPKSLSRSQSKASESGSGLGRTLSKLKRKSREVLPVPADVPPQAEVQASEVPMRAAPAPHAGQQSVPQHGPQNGAQTTPKPNTLQVQHQAPKTHRREKSRGRVSRSKIRGEKPDRECIVM</sequence>
<evidence type="ECO:0000256" key="5">
    <source>
        <dbReference type="ARBA" id="ARBA00022786"/>
    </source>
</evidence>
<proteinExistence type="inferred from homology"/>
<dbReference type="Pfam" id="PF00443">
    <property type="entry name" value="UCH"/>
    <property type="match status" value="1"/>
</dbReference>
<dbReference type="OrthoDB" id="6287070at2759"/>
<reference evidence="11" key="1">
    <citation type="submission" date="2015-07" db="EMBL/GenBank/DDBJ databases">
        <authorList>
            <person name="Teixeira M.M."/>
            <person name="Souza R.C."/>
            <person name="Almeida L.G."/>
            <person name="Vicente V.A."/>
            <person name="de Hoog S."/>
            <person name="Bocca A.L."/>
            <person name="de Almeida S.R."/>
            <person name="Vasconcelos A.T."/>
            <person name="Felipe M.S."/>
        </authorList>
    </citation>
    <scope>NUCLEOTIDE SEQUENCE [LARGE SCALE GENOMIC DNA]</scope>
    <source>
        <strain evidence="11">KSF</strain>
    </source>
</reference>
<evidence type="ECO:0000256" key="1">
    <source>
        <dbReference type="ARBA" id="ARBA00000707"/>
    </source>
</evidence>
<dbReference type="GO" id="GO:0005829">
    <property type="term" value="C:cytosol"/>
    <property type="evidence" value="ECO:0007669"/>
    <property type="project" value="TreeGrafter"/>
</dbReference>
<feature type="region of interest" description="Disordered" evidence="8">
    <location>
        <begin position="589"/>
        <end position="774"/>
    </location>
</feature>
<dbReference type="GO" id="GO:0005634">
    <property type="term" value="C:nucleus"/>
    <property type="evidence" value="ECO:0007669"/>
    <property type="project" value="UniProtKB-SubCell"/>
</dbReference>
<evidence type="ECO:0000256" key="8">
    <source>
        <dbReference type="SAM" id="MobiDB-lite"/>
    </source>
</evidence>
<dbReference type="eggNOG" id="ENOG502RZJR">
    <property type="taxonomic scope" value="Eukaryota"/>
</dbReference>
<dbReference type="GO" id="GO:0006508">
    <property type="term" value="P:proteolysis"/>
    <property type="evidence" value="ECO:0007669"/>
    <property type="project" value="UniProtKB-KW"/>
</dbReference>
<evidence type="ECO:0000259" key="9">
    <source>
        <dbReference type="PROSITE" id="PS50235"/>
    </source>
</evidence>
<dbReference type="InterPro" id="IPR038765">
    <property type="entry name" value="Papain-like_cys_pep_sf"/>
</dbReference>
<feature type="compositionally biased region" description="Basic and acidic residues" evidence="8">
    <location>
        <begin position="762"/>
        <end position="774"/>
    </location>
</feature>
<dbReference type="InterPro" id="IPR050164">
    <property type="entry name" value="Peptidase_C19"/>
</dbReference>
<evidence type="ECO:0000256" key="4">
    <source>
        <dbReference type="ARBA" id="ARBA00022670"/>
    </source>
</evidence>
<dbReference type="VEuPathDB" id="FungiDB:G647_05336"/>
<keyword evidence="11" id="KW-1185">Reference proteome</keyword>
<evidence type="ECO:0000256" key="3">
    <source>
        <dbReference type="ARBA" id="ARBA00012759"/>
    </source>
</evidence>
<dbReference type="VEuPathDB" id="FungiDB:CLCR_06661"/>
<feature type="compositionally biased region" description="Basic and acidic residues" evidence="8">
    <location>
        <begin position="603"/>
        <end position="618"/>
    </location>
</feature>
<evidence type="ECO:0000256" key="2">
    <source>
        <dbReference type="ARBA" id="ARBA00009085"/>
    </source>
</evidence>
<dbReference type="Proteomes" id="UP000094526">
    <property type="component" value="Unassembled WGS sequence"/>
</dbReference>